<protein>
    <submittedName>
        <fullName evidence="2">Putative Outer membrane autotransporter</fullName>
    </submittedName>
</protein>
<dbReference type="STRING" id="1193518.BN13_440017"/>
<evidence type="ECO:0000256" key="1">
    <source>
        <dbReference type="SAM" id="SignalP"/>
    </source>
</evidence>
<gene>
    <name evidence="2" type="ORF">BN13_440017</name>
</gene>
<feature type="signal peptide" evidence="1">
    <location>
        <begin position="1"/>
        <end position="27"/>
    </location>
</feature>
<organism evidence="2 3">
    <name type="scientific">Nostocoides jenkinsii Ben 74</name>
    <dbReference type="NCBI Taxonomy" id="1193518"/>
    <lineage>
        <taxon>Bacteria</taxon>
        <taxon>Bacillati</taxon>
        <taxon>Actinomycetota</taxon>
        <taxon>Actinomycetes</taxon>
        <taxon>Micrococcales</taxon>
        <taxon>Intrasporangiaceae</taxon>
        <taxon>Nostocoides</taxon>
    </lineage>
</organism>
<dbReference type="AlphaFoldDB" id="A0A077MF17"/>
<sequence>MKRITGVLAGVALAGTLGVGAATSASAAQVGASDAKITCPGRVQFRSVWVDCPGSTPGTQFRAVAYCQRPNGATFSAVGPWKNQVWGGRSVANCYYPNRAYNGAFQWR</sequence>
<feature type="chain" id="PRO_5001721321" evidence="1">
    <location>
        <begin position="28"/>
        <end position="108"/>
    </location>
</feature>
<dbReference type="EMBL" id="CAJC01000155">
    <property type="protein sequence ID" value="CCI53692.1"/>
    <property type="molecule type" value="Genomic_DNA"/>
</dbReference>
<accession>A0A077MF17</accession>
<reference evidence="2 3" key="1">
    <citation type="journal article" date="2013" name="ISME J.">
        <title>A metabolic model for members of the genus Tetrasphaera involved in enhanced biological phosphorus removal.</title>
        <authorList>
            <person name="Kristiansen R."/>
            <person name="Nguyen H.T.T."/>
            <person name="Saunders A.M."/>
            <person name="Nielsen J.L."/>
            <person name="Wimmer R."/>
            <person name="Le V.Q."/>
            <person name="McIlroy S.J."/>
            <person name="Petrovski S."/>
            <person name="Seviour R.J."/>
            <person name="Calteau A."/>
            <person name="Nielsen K.L."/>
            <person name="Nielsen P.H."/>
        </authorList>
    </citation>
    <scope>NUCLEOTIDE SEQUENCE [LARGE SCALE GENOMIC DNA]</scope>
    <source>
        <strain evidence="2 3">Ben 74</strain>
    </source>
</reference>
<comment type="caution">
    <text evidence="2">The sequence shown here is derived from an EMBL/GenBank/DDBJ whole genome shotgun (WGS) entry which is preliminary data.</text>
</comment>
<evidence type="ECO:0000313" key="2">
    <source>
        <dbReference type="EMBL" id="CCI53692.1"/>
    </source>
</evidence>
<proteinExistence type="predicted"/>
<dbReference type="Proteomes" id="UP000035720">
    <property type="component" value="Unassembled WGS sequence"/>
</dbReference>
<keyword evidence="3" id="KW-1185">Reference proteome</keyword>
<name>A0A077MF17_9MICO</name>
<evidence type="ECO:0000313" key="3">
    <source>
        <dbReference type="Proteomes" id="UP000035720"/>
    </source>
</evidence>
<keyword evidence="1" id="KW-0732">Signal</keyword>
<dbReference type="RefSeq" id="WP_048546024.1">
    <property type="nucleotide sequence ID" value="NZ_HF571038.1"/>
</dbReference>
<dbReference type="OrthoDB" id="10002015at2"/>